<dbReference type="AlphaFoldDB" id="A0A1H9PRG0"/>
<feature type="transmembrane region" description="Helical" evidence="1">
    <location>
        <begin position="20"/>
        <end position="43"/>
    </location>
</feature>
<keyword evidence="1" id="KW-0472">Membrane</keyword>
<evidence type="ECO:0000256" key="1">
    <source>
        <dbReference type="SAM" id="Phobius"/>
    </source>
</evidence>
<dbReference type="OrthoDB" id="766723at2"/>
<dbReference type="RefSeq" id="WP_090883931.1">
    <property type="nucleotide sequence ID" value="NZ_FOGG01000010.1"/>
</dbReference>
<name>A0A1H9PRG0_9SPHI</name>
<proteinExistence type="predicted"/>
<protein>
    <submittedName>
        <fullName evidence="2">Uncharacterized protein</fullName>
    </submittedName>
</protein>
<keyword evidence="1" id="KW-0812">Transmembrane</keyword>
<accession>A0A1H9PRG0</accession>
<sequence length="169" mass="18886">MEHPQTSIRFRLPVAMGKSLGVSFIVLTGFLISVVCAFVFQGGIENLTGINPAKISIVVLLIVLFIPWGGLGWFLLVKATSYGKLNLYADHLTLSSEQDELLKRYSVDQIAGVKFQNVAFHLAFKDGYRFNCINMGMGKGYVQELAAFTPQFISFLEKNNVHFEYGRII</sequence>
<evidence type="ECO:0000313" key="2">
    <source>
        <dbReference type="EMBL" id="SER50680.1"/>
    </source>
</evidence>
<reference evidence="2 3" key="1">
    <citation type="submission" date="2016-10" db="EMBL/GenBank/DDBJ databases">
        <authorList>
            <person name="de Groot N.N."/>
        </authorList>
    </citation>
    <scope>NUCLEOTIDE SEQUENCE [LARGE SCALE GENOMIC DNA]</scope>
    <source>
        <strain evidence="2 3">DSM 18610</strain>
    </source>
</reference>
<feature type="transmembrane region" description="Helical" evidence="1">
    <location>
        <begin position="55"/>
        <end position="77"/>
    </location>
</feature>
<keyword evidence="1" id="KW-1133">Transmembrane helix</keyword>
<dbReference type="EMBL" id="FOGG01000010">
    <property type="protein sequence ID" value="SER50680.1"/>
    <property type="molecule type" value="Genomic_DNA"/>
</dbReference>
<dbReference type="Proteomes" id="UP000199572">
    <property type="component" value="Unassembled WGS sequence"/>
</dbReference>
<dbReference type="STRING" id="390241.SAMN04488023_11074"/>
<gene>
    <name evidence="2" type="ORF">SAMN04488023_11074</name>
</gene>
<organism evidence="2 3">
    <name type="scientific">Pedobacter rhizosphaerae</name>
    <dbReference type="NCBI Taxonomy" id="390241"/>
    <lineage>
        <taxon>Bacteria</taxon>
        <taxon>Pseudomonadati</taxon>
        <taxon>Bacteroidota</taxon>
        <taxon>Sphingobacteriia</taxon>
        <taxon>Sphingobacteriales</taxon>
        <taxon>Sphingobacteriaceae</taxon>
        <taxon>Pedobacter</taxon>
    </lineage>
</organism>
<evidence type="ECO:0000313" key="3">
    <source>
        <dbReference type="Proteomes" id="UP000199572"/>
    </source>
</evidence>
<keyword evidence="3" id="KW-1185">Reference proteome</keyword>